<evidence type="ECO:0000313" key="2">
    <source>
        <dbReference type="EMBL" id="KXU34140.1"/>
    </source>
</evidence>
<protein>
    <recommendedName>
        <fullName evidence="4">FeoB-associated Cys-rich membrane protein</fullName>
    </recommendedName>
</protein>
<evidence type="ECO:0000313" key="3">
    <source>
        <dbReference type="Proteomes" id="UP000070058"/>
    </source>
</evidence>
<dbReference type="AlphaFoldDB" id="A0A139SI31"/>
<keyword evidence="1" id="KW-1133">Transmembrane helix</keyword>
<evidence type="ECO:0008006" key="4">
    <source>
        <dbReference type="Google" id="ProtNLM"/>
    </source>
</evidence>
<accession>A0A139SI31</accession>
<name>A0A139SI31_9BACT</name>
<proteinExistence type="predicted"/>
<organism evidence="2 3">
    <name type="scientific">Cephaloticoccus primus</name>
    <dbReference type="NCBI Taxonomy" id="1548207"/>
    <lineage>
        <taxon>Bacteria</taxon>
        <taxon>Pseudomonadati</taxon>
        <taxon>Verrucomicrobiota</taxon>
        <taxon>Opitutia</taxon>
        <taxon>Opitutales</taxon>
        <taxon>Opitutaceae</taxon>
        <taxon>Cephaloticoccus</taxon>
    </lineage>
</organism>
<gene>
    <name evidence="2" type="ORF">AXK11_08845</name>
</gene>
<comment type="caution">
    <text evidence="2">The sequence shown here is derived from an EMBL/GenBank/DDBJ whole genome shotgun (WGS) entry which is preliminary data.</text>
</comment>
<keyword evidence="3" id="KW-1185">Reference proteome</keyword>
<keyword evidence="1" id="KW-0812">Transmembrane</keyword>
<reference evidence="3" key="1">
    <citation type="submission" date="2016-02" db="EMBL/GenBank/DDBJ databases">
        <authorList>
            <person name="Sanders J.G."/>
            <person name="Lin J.Y."/>
            <person name="Wertz J.T."/>
            <person name="Russell J.A."/>
            <person name="Moreau C.S."/>
            <person name="Powell S."/>
        </authorList>
    </citation>
    <scope>NUCLEOTIDE SEQUENCE [LARGE SCALE GENOMIC DNA]</scope>
    <source>
        <strain evidence="3">CAG34</strain>
    </source>
</reference>
<evidence type="ECO:0000256" key="1">
    <source>
        <dbReference type="SAM" id="Phobius"/>
    </source>
</evidence>
<dbReference type="Proteomes" id="UP000070058">
    <property type="component" value="Unassembled WGS sequence"/>
</dbReference>
<feature type="transmembrane region" description="Helical" evidence="1">
    <location>
        <begin position="13"/>
        <end position="31"/>
    </location>
</feature>
<keyword evidence="1" id="KW-0472">Membrane</keyword>
<sequence>MPPAAMLPESPELQTVLALLVVAAAAAWLLWRVFSKSGGGGCASGECASLSPDVKALQRRLKRRGS</sequence>
<dbReference type="STRING" id="1548207.AXK11_08845"/>
<dbReference type="EMBL" id="LSZQ01000068">
    <property type="protein sequence ID" value="KXU34140.1"/>
    <property type="molecule type" value="Genomic_DNA"/>
</dbReference>